<keyword evidence="3" id="KW-1185">Reference proteome</keyword>
<dbReference type="EMBL" id="JAMKOV010000001">
    <property type="protein sequence ID" value="KAI8045978.1"/>
    <property type="molecule type" value="Genomic_DNA"/>
</dbReference>
<protein>
    <submittedName>
        <fullName evidence="2">Uncharacterized protein</fullName>
    </submittedName>
</protein>
<name>A0A9P9YZF1_9MUSC</name>
<dbReference type="AlphaFoldDB" id="A0A9P9YZF1"/>
<reference evidence="2" key="1">
    <citation type="journal article" date="2023" name="Genome Biol. Evol.">
        <title>Long-read-based Genome Assembly of Drosophila gunungcola Reveals Fewer Chemosensory Genes in Flower-breeding Species.</title>
        <authorList>
            <person name="Negi A."/>
            <person name="Liao B.Y."/>
            <person name="Yeh S.D."/>
        </authorList>
    </citation>
    <scope>NUCLEOTIDE SEQUENCE</scope>
    <source>
        <strain evidence="2">Sukarami</strain>
    </source>
</reference>
<feature type="compositionally biased region" description="Low complexity" evidence="1">
    <location>
        <begin position="22"/>
        <end position="44"/>
    </location>
</feature>
<accession>A0A9P9YZF1</accession>
<evidence type="ECO:0000313" key="3">
    <source>
        <dbReference type="Proteomes" id="UP001059596"/>
    </source>
</evidence>
<evidence type="ECO:0000256" key="1">
    <source>
        <dbReference type="SAM" id="MobiDB-lite"/>
    </source>
</evidence>
<feature type="region of interest" description="Disordered" evidence="1">
    <location>
        <begin position="1"/>
        <end position="71"/>
    </location>
</feature>
<proteinExistence type="predicted"/>
<feature type="non-terminal residue" evidence="2">
    <location>
        <position position="165"/>
    </location>
</feature>
<evidence type="ECO:0000313" key="2">
    <source>
        <dbReference type="EMBL" id="KAI8045978.1"/>
    </source>
</evidence>
<feature type="compositionally biased region" description="Basic and acidic residues" evidence="1">
    <location>
        <begin position="48"/>
        <end position="71"/>
    </location>
</feature>
<comment type="caution">
    <text evidence="2">The sequence shown here is derived from an EMBL/GenBank/DDBJ whole genome shotgun (WGS) entry which is preliminary data.</text>
</comment>
<gene>
    <name evidence="2" type="ORF">M5D96_002171</name>
</gene>
<sequence>QQQPKFSGKARSQAGKFVNEVSRSSAAAAQQQRRQQKEAAPAAAHRFSQRESTRERFFSRDKRAAGERRENGECQISAAFHVESVPCTEIPIRPSIQHRSPCPSPFSLPPSLSHCLSTHCLAIKSSRKKHTQKSYESSVQLSLVIFHSPLLWATLLGPGDRKQLK</sequence>
<organism evidence="2 3">
    <name type="scientific">Drosophila gunungcola</name>
    <name type="common">fruit fly</name>
    <dbReference type="NCBI Taxonomy" id="103775"/>
    <lineage>
        <taxon>Eukaryota</taxon>
        <taxon>Metazoa</taxon>
        <taxon>Ecdysozoa</taxon>
        <taxon>Arthropoda</taxon>
        <taxon>Hexapoda</taxon>
        <taxon>Insecta</taxon>
        <taxon>Pterygota</taxon>
        <taxon>Neoptera</taxon>
        <taxon>Endopterygota</taxon>
        <taxon>Diptera</taxon>
        <taxon>Brachycera</taxon>
        <taxon>Muscomorpha</taxon>
        <taxon>Ephydroidea</taxon>
        <taxon>Drosophilidae</taxon>
        <taxon>Drosophila</taxon>
        <taxon>Sophophora</taxon>
    </lineage>
</organism>
<dbReference type="Proteomes" id="UP001059596">
    <property type="component" value="Chromosome 3R"/>
</dbReference>